<dbReference type="Proteomes" id="UP000189376">
    <property type="component" value="Unassembled WGS sequence"/>
</dbReference>
<proteinExistence type="predicted"/>
<feature type="compositionally biased region" description="Polar residues" evidence="1">
    <location>
        <begin position="50"/>
        <end position="60"/>
    </location>
</feature>
<dbReference type="EMBL" id="LFZS01000019">
    <property type="protein sequence ID" value="ONN52559.1"/>
    <property type="molecule type" value="Genomic_DNA"/>
</dbReference>
<sequence length="60" mass="6744">MMDVHSQLLIIGVLPEHFFGLMVAERKRVDRLAQDPAHPKVSPFRPTATKRGTSESTSKK</sequence>
<gene>
    <name evidence="2" type="ORF">AC058_16315</name>
</gene>
<evidence type="ECO:0000313" key="2">
    <source>
        <dbReference type="EMBL" id="ONN52559.1"/>
    </source>
</evidence>
<evidence type="ECO:0000256" key="1">
    <source>
        <dbReference type="SAM" id="MobiDB-lite"/>
    </source>
</evidence>
<reference evidence="2 3" key="1">
    <citation type="submission" date="2015-07" db="EMBL/GenBank/DDBJ databases">
        <title>Acinetobacter yuneri, a novel member of Acinetobacter calcoaceticus-Acinetobacter baumannii complex isolated from clinical specimen.</title>
        <authorList>
            <person name="Yu Y."/>
        </authorList>
    </citation>
    <scope>NUCLEOTIDE SEQUENCE [LARGE SCALE GENOMIC DNA]</scope>
    <source>
        <strain evidence="2 3">A362</strain>
    </source>
</reference>
<organism evidence="2 3">
    <name type="scientific">Acinetobacter genomosp. 33YU</name>
    <dbReference type="NCBI Taxonomy" id="1675530"/>
    <lineage>
        <taxon>Bacteria</taxon>
        <taxon>Pseudomonadati</taxon>
        <taxon>Pseudomonadota</taxon>
        <taxon>Gammaproteobacteria</taxon>
        <taxon>Moraxellales</taxon>
        <taxon>Moraxellaceae</taxon>
        <taxon>Acinetobacter</taxon>
    </lineage>
</organism>
<keyword evidence="3" id="KW-1185">Reference proteome</keyword>
<accession>A0A1V2USL0</accession>
<protein>
    <submittedName>
        <fullName evidence="2">Uncharacterized protein</fullName>
    </submittedName>
</protein>
<feature type="region of interest" description="Disordered" evidence="1">
    <location>
        <begin position="32"/>
        <end position="60"/>
    </location>
</feature>
<dbReference type="AlphaFoldDB" id="A0A1V2USL0"/>
<evidence type="ECO:0000313" key="3">
    <source>
        <dbReference type="Proteomes" id="UP000189376"/>
    </source>
</evidence>
<name>A0A1V2USL0_9GAMM</name>
<comment type="caution">
    <text evidence="2">The sequence shown here is derived from an EMBL/GenBank/DDBJ whole genome shotgun (WGS) entry which is preliminary data.</text>
</comment>